<dbReference type="HOGENOM" id="CLU_046973_1_0_2"/>
<dbReference type="InterPro" id="IPR049516">
    <property type="entry name" value="FAD-depend_C"/>
</dbReference>
<accession>F0T6Q5</accession>
<dbReference type="InterPro" id="IPR028348">
    <property type="entry name" value="FAD-binding_protein"/>
</dbReference>
<dbReference type="SUPFAM" id="SSF51905">
    <property type="entry name" value="FAD/NAD(P)-binding domain"/>
    <property type="match status" value="1"/>
</dbReference>
<dbReference type="InterPro" id="IPR036188">
    <property type="entry name" value="FAD/NAD-bd_sf"/>
</dbReference>
<dbReference type="STRING" id="877455.Metbo_0035"/>
<dbReference type="Pfam" id="PF21688">
    <property type="entry name" value="FAD-depend_C"/>
    <property type="match status" value="1"/>
</dbReference>
<dbReference type="RefSeq" id="WP_013643639.1">
    <property type="nucleotide sequence ID" value="NC_015216.1"/>
</dbReference>
<dbReference type="PANTHER" id="PTHR43106:SF1">
    <property type="entry name" value="DEHYDROGENASE-RELATED"/>
    <property type="match status" value="1"/>
</dbReference>
<dbReference type="PRINTS" id="PR00368">
    <property type="entry name" value="FADPNR"/>
</dbReference>
<proteinExistence type="predicted"/>
<protein>
    <submittedName>
        <fullName evidence="3">FAD-dependent pyridine nucleotide-disulfide oxidoreductase</fullName>
    </submittedName>
</protein>
<feature type="domain" description="FAD-dependent protein C-terminal" evidence="2">
    <location>
        <begin position="227"/>
        <end position="406"/>
    </location>
</feature>
<dbReference type="EMBL" id="CP002551">
    <property type="protein sequence ID" value="ADZ08288.1"/>
    <property type="molecule type" value="Genomic_DNA"/>
</dbReference>
<dbReference type="eggNOG" id="arCOG02231">
    <property type="taxonomic scope" value="Archaea"/>
</dbReference>
<sequence>MDYDVIIIGAGPAGIFAANELADNMKVVVVDKGRGLDHRICRALEDGKCRKCYPCNITGGLGGAGGLSDGKLNLKPDIGGDLEEFVDTDEAWKIVRQIDELFLKHGASKELFAPEADKIAPIMKQAAANGINFIPIVQRHMGSDKTPPIINSIKKELENKGVEFLLDTEVIDIIADGELRGALLKNKDGEFTFKTHYVLAAPGRVGAKWLYSQAQKLEIPVRHNPVDLGVRVEIPQIVMDELTKINWDPKFHIITKTYDDFVRTFCVCNKGFVVEEVYDDFVGVNGHSMINKISENTNFAFLVRVELTEPVENTSEYASSIANLANTLGGGKPLIQRLGDLRKGRRSTWRRLERSNVTPTLKSVTPGDIAMALPHRVVVDIIEGLESLNNVIPGVASDSTLIYAPEIKLYAMRLELDKNLKTRVDRLYAAGDGAGVSRGIVGAAATGIVAARNILENYLKTVKSN</sequence>
<dbReference type="OrthoDB" id="4240at2157"/>
<evidence type="ECO:0000313" key="3">
    <source>
        <dbReference type="EMBL" id="ADZ08288.1"/>
    </source>
</evidence>
<name>F0T6Q5_METLA</name>
<evidence type="ECO:0000259" key="1">
    <source>
        <dbReference type="Pfam" id="PF01494"/>
    </source>
</evidence>
<dbReference type="GeneID" id="10276457"/>
<dbReference type="Pfam" id="PF01494">
    <property type="entry name" value="FAD_binding_3"/>
    <property type="match status" value="1"/>
</dbReference>
<dbReference type="PANTHER" id="PTHR43106">
    <property type="entry name" value="DEHYDROGENASE-RELATED"/>
    <property type="match status" value="1"/>
</dbReference>
<dbReference type="InterPro" id="IPR002938">
    <property type="entry name" value="FAD-bd"/>
</dbReference>
<evidence type="ECO:0000313" key="4">
    <source>
        <dbReference type="Proteomes" id="UP000007490"/>
    </source>
</evidence>
<organism evidence="3 4">
    <name type="scientific">Methanobacterium lacus (strain AL-21)</name>
    <dbReference type="NCBI Taxonomy" id="877455"/>
    <lineage>
        <taxon>Archaea</taxon>
        <taxon>Methanobacteriati</taxon>
        <taxon>Methanobacteriota</taxon>
        <taxon>Methanomada group</taxon>
        <taxon>Methanobacteria</taxon>
        <taxon>Methanobacteriales</taxon>
        <taxon>Methanobacteriaceae</taxon>
        <taxon>Methanobacterium</taxon>
    </lineage>
</organism>
<keyword evidence="4" id="KW-1185">Reference proteome</keyword>
<dbReference type="Proteomes" id="UP000007490">
    <property type="component" value="Chromosome"/>
</dbReference>
<dbReference type="Gene3D" id="3.50.50.60">
    <property type="entry name" value="FAD/NAD(P)-binding domain"/>
    <property type="match status" value="2"/>
</dbReference>
<dbReference type="KEGG" id="mel:Metbo_0035"/>
<evidence type="ECO:0000259" key="2">
    <source>
        <dbReference type="Pfam" id="PF21688"/>
    </source>
</evidence>
<gene>
    <name evidence="3" type="ordered locus">Metbo_0035</name>
</gene>
<reference evidence="4" key="1">
    <citation type="submission" date="2011-02" db="EMBL/GenBank/DDBJ databases">
        <title>Complete sequence of Methanobacterium sp. AL-21.</title>
        <authorList>
            <consortium name="US DOE Joint Genome Institute"/>
            <person name="Lucas S."/>
            <person name="Copeland A."/>
            <person name="Lapidus A."/>
            <person name="Cheng J.-F."/>
            <person name="Goodwin L."/>
            <person name="Pitluck S."/>
            <person name="Chertkov O."/>
            <person name="Detter J.C."/>
            <person name="Han C."/>
            <person name="Tapia R."/>
            <person name="Land M."/>
            <person name="Hauser L."/>
            <person name="Kyrpides N."/>
            <person name="Ivanova N."/>
            <person name="Mikhailova N."/>
            <person name="Pagani I."/>
            <person name="Cadillo-Quiroz H."/>
            <person name="Imachi H."/>
            <person name="Zinder S."/>
            <person name="Liu W."/>
            <person name="Woyke T."/>
        </authorList>
    </citation>
    <scope>NUCLEOTIDE SEQUENCE [LARGE SCALE GENOMIC DNA]</scope>
    <source>
        <strain evidence="4">AL-21</strain>
    </source>
</reference>
<dbReference type="GO" id="GO:0071949">
    <property type="term" value="F:FAD binding"/>
    <property type="evidence" value="ECO:0007669"/>
    <property type="project" value="InterPro"/>
</dbReference>
<dbReference type="AlphaFoldDB" id="F0T6Q5"/>
<dbReference type="PIRSF" id="PIRSF038984">
    <property type="entry name" value="FAD_binding_protein"/>
    <property type="match status" value="1"/>
</dbReference>
<reference evidence="3 4" key="2">
    <citation type="journal article" date="2014" name="Int. J. Syst. Evol. Microbiol.">
        <title>Methanobacterium paludis sp. nov. and a novel strain of Methanobacterium lacus isolated from northern peatlands.</title>
        <authorList>
            <person name="Cadillo-Quiroz H."/>
            <person name="Brauer S.L."/>
            <person name="Goodson N."/>
            <person name="Yavitt J.B."/>
            <person name="Zinder S.H."/>
        </authorList>
    </citation>
    <scope>NUCLEOTIDE SEQUENCE [LARGE SCALE GENOMIC DNA]</scope>
    <source>
        <strain evidence="3 4">AL-21</strain>
    </source>
</reference>
<feature type="domain" description="FAD-binding" evidence="1">
    <location>
        <begin position="2"/>
        <end position="34"/>
    </location>
</feature>